<evidence type="ECO:0000313" key="4">
    <source>
        <dbReference type="Proteomes" id="UP001642464"/>
    </source>
</evidence>
<evidence type="ECO:0000313" key="3">
    <source>
        <dbReference type="EMBL" id="CAK9086720.1"/>
    </source>
</evidence>
<sequence length="502" mass="54615">MDCKDPNCRCGFSYNDTGRWLEVGDPGLGFAAVEHEPGWDFFDLQGPSHLDVLHVRRSFPIRLVRLYRHWPSSEVLQTALHPGGVQQLQLKVPEKAKRLARWIIAVCPSTLAFRGTKRVPPSMPLSAAAAAVAAAVSEVEANDLERRAKGAASGSLSGYLRQSTSPCSSTASGAPTSTAASTPRLGAVAILTQLYEEQVLTALRAGENSGDDALDEAIGIRARMQEIAALKEDLALERAAKDVAQASARQASLELAELREQCSELQRLLRTAERDKIASEMQLRQLSADLQHAKTFAWSDDGERKPRNLEEVVSSVVALEIKELQGASSPEERAVAKRKGAEHGHPCTVLHRSDALSPIRKTRIERCAPKPKLRSSRADTEWSAQMSVSRCLAPREVVRLHEVTVQALLLLPDSGALVSCAGGKVSIWQTGEEEVSVLRSYEQPEEFRTLHVQAASLLVGCESGKIISFPLPEELGMTTEEVPSGLRTPQTPPSAEEGEPQR</sequence>
<proteinExistence type="predicted"/>
<feature type="region of interest" description="Disordered" evidence="2">
    <location>
        <begin position="155"/>
        <end position="180"/>
    </location>
</feature>
<keyword evidence="4" id="KW-1185">Reference proteome</keyword>
<feature type="compositionally biased region" description="Low complexity" evidence="2">
    <location>
        <begin position="163"/>
        <end position="180"/>
    </location>
</feature>
<name>A0ABP0QFU9_9DINO</name>
<dbReference type="Proteomes" id="UP001642464">
    <property type="component" value="Unassembled WGS sequence"/>
</dbReference>
<evidence type="ECO:0000256" key="2">
    <source>
        <dbReference type="SAM" id="MobiDB-lite"/>
    </source>
</evidence>
<feature type="region of interest" description="Disordered" evidence="2">
    <location>
        <begin position="477"/>
        <end position="502"/>
    </location>
</feature>
<dbReference type="EMBL" id="CAXAMM010039474">
    <property type="protein sequence ID" value="CAK9086720.1"/>
    <property type="molecule type" value="Genomic_DNA"/>
</dbReference>
<protein>
    <submittedName>
        <fullName evidence="3">WD repeat-containing protein</fullName>
    </submittedName>
</protein>
<organism evidence="3 4">
    <name type="scientific">Durusdinium trenchii</name>
    <dbReference type="NCBI Taxonomy" id="1381693"/>
    <lineage>
        <taxon>Eukaryota</taxon>
        <taxon>Sar</taxon>
        <taxon>Alveolata</taxon>
        <taxon>Dinophyceae</taxon>
        <taxon>Suessiales</taxon>
        <taxon>Symbiodiniaceae</taxon>
        <taxon>Durusdinium</taxon>
    </lineage>
</organism>
<reference evidence="3 4" key="1">
    <citation type="submission" date="2024-02" db="EMBL/GenBank/DDBJ databases">
        <authorList>
            <person name="Chen Y."/>
            <person name="Shah S."/>
            <person name="Dougan E. K."/>
            <person name="Thang M."/>
            <person name="Chan C."/>
        </authorList>
    </citation>
    <scope>NUCLEOTIDE SEQUENCE [LARGE SCALE GENOMIC DNA]</scope>
</reference>
<feature type="coiled-coil region" evidence="1">
    <location>
        <begin position="236"/>
        <end position="289"/>
    </location>
</feature>
<gene>
    <name evidence="3" type="ORF">SCF082_LOCUS41019</name>
</gene>
<comment type="caution">
    <text evidence="3">The sequence shown here is derived from an EMBL/GenBank/DDBJ whole genome shotgun (WGS) entry which is preliminary data.</text>
</comment>
<evidence type="ECO:0000256" key="1">
    <source>
        <dbReference type="SAM" id="Coils"/>
    </source>
</evidence>
<keyword evidence="1" id="KW-0175">Coiled coil</keyword>
<accession>A0ABP0QFU9</accession>